<reference evidence="1 2" key="1">
    <citation type="submission" date="2019-03" db="EMBL/GenBank/DDBJ databases">
        <title>The complete genome sequence of Neokomagataea sp. Jb2 NBRC113641.</title>
        <authorList>
            <person name="Chua K.-O."/>
            <person name="Chan K.-G."/>
            <person name="See-Too W.-S."/>
        </authorList>
    </citation>
    <scope>NUCLEOTIDE SEQUENCE [LARGE SCALE GENOMIC DNA]</scope>
    <source>
        <strain evidence="1 2">Jb2</strain>
    </source>
</reference>
<protein>
    <submittedName>
        <fullName evidence="1">Type I-E CRISPR-associated endoribonuclease Cas2</fullName>
    </submittedName>
</protein>
<evidence type="ECO:0000313" key="1">
    <source>
        <dbReference type="EMBL" id="TPW36004.1"/>
    </source>
</evidence>
<keyword evidence="2" id="KW-1185">Reference proteome</keyword>
<accession>A0A506URM8</accession>
<name>A0A506URM8_9PROT</name>
<evidence type="ECO:0000313" key="2">
    <source>
        <dbReference type="Proteomes" id="UP000315037"/>
    </source>
</evidence>
<organism evidence="1 2">
    <name type="scientific">Oecophyllibacter saccharovorans</name>
    <dbReference type="NCBI Taxonomy" id="2558360"/>
    <lineage>
        <taxon>Bacteria</taxon>
        <taxon>Pseudomonadati</taxon>
        <taxon>Pseudomonadota</taxon>
        <taxon>Alphaproteobacteria</taxon>
        <taxon>Acetobacterales</taxon>
        <taxon>Acetobacteraceae</taxon>
        <taxon>Oecophyllibacter</taxon>
    </lineage>
</organism>
<dbReference type="NCBIfam" id="TIGR01873">
    <property type="entry name" value="cas_CT1978"/>
    <property type="match status" value="1"/>
</dbReference>
<dbReference type="InterPro" id="IPR010152">
    <property type="entry name" value="CRISPR-assoc_prot_Cas2_sub"/>
</dbReference>
<gene>
    <name evidence="1" type="primary">cas2e</name>
    <name evidence="1" type="ORF">E3202_03605</name>
</gene>
<comment type="caution">
    <text evidence="1">The sequence shown here is derived from an EMBL/GenBank/DDBJ whole genome shotgun (WGS) entry which is preliminary data.</text>
</comment>
<dbReference type="EMBL" id="SORZ01000001">
    <property type="protein sequence ID" value="TPW36004.1"/>
    <property type="molecule type" value="Genomic_DNA"/>
</dbReference>
<dbReference type="Pfam" id="PF09707">
    <property type="entry name" value="Cas_Cas2CT1978"/>
    <property type="match status" value="1"/>
</dbReference>
<dbReference type="Gene3D" id="3.30.70.240">
    <property type="match status" value="1"/>
</dbReference>
<dbReference type="AlphaFoldDB" id="A0A506URM8"/>
<sequence length="106" mass="11665">MPMTIIVTHNVEGRYRGYLTSIMLEVSAGVYIAPRMTAGVRERTWLVMTKWYEALGNGTLLLAWPDKQAPSGVGLKQLGVTPREIIDVDGVYLLRTLPAESGLSVC</sequence>
<dbReference type="Proteomes" id="UP000315037">
    <property type="component" value="Unassembled WGS sequence"/>
</dbReference>
<proteinExistence type="predicted"/>
<dbReference type="RefSeq" id="WP_165600365.1">
    <property type="nucleotide sequence ID" value="NZ_SORZ01000001.1"/>
</dbReference>